<feature type="transmembrane region" description="Helical" evidence="2">
    <location>
        <begin position="234"/>
        <end position="256"/>
    </location>
</feature>
<reference evidence="4" key="1">
    <citation type="submission" date="2011-09" db="EMBL/GenBank/DDBJ databases">
        <title>Complete sequence of Halovivax ruber XH-70.</title>
        <authorList>
            <consortium name="US DOE Joint Genome Institute"/>
            <person name="Lucas S."/>
            <person name="Han J."/>
            <person name="Lapidus A."/>
            <person name="Cheng J.-F."/>
            <person name="Goodwin L."/>
            <person name="Pitluck S."/>
            <person name="Peters L."/>
            <person name="Mikhailova N."/>
            <person name="Davenport K."/>
            <person name="Detter J.C."/>
            <person name="Han C."/>
            <person name="Tapia R."/>
            <person name="Land M."/>
            <person name="Hauser L."/>
            <person name="Kyrpides N."/>
            <person name="Ivanova N."/>
            <person name="Pagani I."/>
            <person name="Sproer C."/>
            <person name="Anderson I."/>
            <person name="Woyke T."/>
        </authorList>
    </citation>
    <scope>NUCLEOTIDE SEQUENCE</scope>
    <source>
        <strain evidence="4">XH-70</strain>
    </source>
</reference>
<evidence type="ECO:0000256" key="2">
    <source>
        <dbReference type="SAM" id="Phobius"/>
    </source>
</evidence>
<dbReference type="KEGG" id="hru:Halru_1367"/>
<proteinExistence type="predicted"/>
<keyword evidence="5" id="KW-1185">Reference proteome</keyword>
<dbReference type="Proteomes" id="UP000010846">
    <property type="component" value="Chromosome"/>
</dbReference>
<evidence type="ECO:0000259" key="3">
    <source>
        <dbReference type="Pfam" id="PF03703"/>
    </source>
</evidence>
<feature type="transmembrane region" description="Helical" evidence="2">
    <location>
        <begin position="417"/>
        <end position="436"/>
    </location>
</feature>
<sequence length="563" mass="61017">MSTNRLHPLSAVTTALQRGFVGGSMLFFLVSISSGFVAAVDISWAFALSALGFLVGTAYGVAYYYRFEYELTDDTFDIASGVLSRRDREIPLGRVQNVDIRQGVVSRILGIAVVTIETAGGGASEATLDFVDDGEADRLQREIRRLTMSSDRAARRRREGRPTAGERFGDEPAGDRLGEVSTDGEHSGIDGAGARRPSEAAADPDATGMGTAAEPTDRSLGRPKQLFELEMRELILYSFASFRPAAVAALGFLTLFGTDFIVDYLVAVTDSVTQQAPSDVAGSSRGILLGTISVLHAVVVTYALSIAYTFASYYGFRLGRAGNDLVYERGLLQRYSGSIPLGKVQSVTITDNPIQRLLGYAGLVVETAGYGPDSDSGSQSAVPFAKRPRAHGFAERLTSVEPPTFDRPTTVARRRYLVRYTLVATVVVGALYGLALVTAFDAWYVGLVTYLAVPPAAHLRWANLGYAVGDEHLIIREGFWSRKTTVIPYYRIQTISTRRSIFQRRLGLASVVVDTASSRTFAWSNPTIYDVDLPIARDVTETGRDRLQASLARDDASLSSDSL</sequence>
<dbReference type="HOGENOM" id="CLU_024617_0_0_2"/>
<dbReference type="AlphaFoldDB" id="L0I8Q7"/>
<gene>
    <name evidence="4" type="ordered locus">Halru_1367</name>
</gene>
<dbReference type="Pfam" id="PF03703">
    <property type="entry name" value="bPH_2"/>
    <property type="match status" value="3"/>
</dbReference>
<feature type="region of interest" description="Disordered" evidence="1">
    <location>
        <begin position="149"/>
        <end position="221"/>
    </location>
</feature>
<dbReference type="RefSeq" id="WP_015300630.1">
    <property type="nucleotide sequence ID" value="NC_019964.1"/>
</dbReference>
<dbReference type="PANTHER" id="PTHR34473">
    <property type="entry name" value="UPF0699 TRANSMEMBRANE PROTEIN YDBS"/>
    <property type="match status" value="1"/>
</dbReference>
<feature type="domain" description="YdbS-like PH" evidence="3">
    <location>
        <begin position="313"/>
        <end position="395"/>
    </location>
</feature>
<feature type="domain" description="YdbS-like PH" evidence="3">
    <location>
        <begin position="64"/>
        <end position="143"/>
    </location>
</feature>
<keyword evidence="2" id="KW-1133">Transmembrane helix</keyword>
<evidence type="ECO:0000313" key="5">
    <source>
        <dbReference type="Proteomes" id="UP000010846"/>
    </source>
</evidence>
<dbReference type="PANTHER" id="PTHR34473:SF3">
    <property type="entry name" value="TRANSMEMBRANE PROTEIN-RELATED"/>
    <property type="match status" value="1"/>
</dbReference>
<dbReference type="STRING" id="797302.Halru_1367"/>
<dbReference type="GeneID" id="14376155"/>
<dbReference type="PIRSF" id="PIRSF026631">
    <property type="entry name" value="UCP026631"/>
    <property type="match status" value="1"/>
</dbReference>
<dbReference type="EMBL" id="CP003050">
    <property type="protein sequence ID" value="AGB15980.1"/>
    <property type="molecule type" value="Genomic_DNA"/>
</dbReference>
<dbReference type="InterPro" id="IPR005182">
    <property type="entry name" value="YdbS-like_PH"/>
</dbReference>
<feature type="compositionally biased region" description="Basic and acidic residues" evidence="1">
    <location>
        <begin position="167"/>
        <end position="188"/>
    </location>
</feature>
<keyword evidence="2" id="KW-0812">Transmembrane</keyword>
<accession>L0I8Q7</accession>
<feature type="transmembrane region" description="Helical" evidence="2">
    <location>
        <begin position="20"/>
        <end position="38"/>
    </location>
</feature>
<keyword evidence="2" id="KW-0472">Membrane</keyword>
<evidence type="ECO:0000256" key="1">
    <source>
        <dbReference type="SAM" id="MobiDB-lite"/>
    </source>
</evidence>
<dbReference type="eggNOG" id="arCOG04619">
    <property type="taxonomic scope" value="Archaea"/>
</dbReference>
<evidence type="ECO:0000313" key="4">
    <source>
        <dbReference type="EMBL" id="AGB15980.1"/>
    </source>
</evidence>
<feature type="transmembrane region" description="Helical" evidence="2">
    <location>
        <begin position="287"/>
        <end position="311"/>
    </location>
</feature>
<name>L0I8Q7_HALRX</name>
<feature type="transmembrane region" description="Helical" evidence="2">
    <location>
        <begin position="44"/>
        <end position="65"/>
    </location>
</feature>
<dbReference type="OrthoDB" id="107421at2157"/>
<dbReference type="InterPro" id="IPR014529">
    <property type="entry name" value="UCP026631"/>
</dbReference>
<organism evidence="4 5">
    <name type="scientific">Halovivax ruber (strain DSM 18193 / JCM 13892 / XH-70)</name>
    <dbReference type="NCBI Taxonomy" id="797302"/>
    <lineage>
        <taxon>Archaea</taxon>
        <taxon>Methanobacteriati</taxon>
        <taxon>Methanobacteriota</taxon>
        <taxon>Stenosarchaea group</taxon>
        <taxon>Halobacteria</taxon>
        <taxon>Halobacteriales</taxon>
        <taxon>Natrialbaceae</taxon>
        <taxon>Halovivax</taxon>
    </lineage>
</organism>
<protein>
    <submittedName>
        <fullName evidence="4">Putative membrane protein</fullName>
    </submittedName>
</protein>
<feature type="domain" description="YdbS-like PH" evidence="3">
    <location>
        <begin position="461"/>
        <end position="540"/>
    </location>
</feature>